<feature type="transmembrane region" description="Helical" evidence="1">
    <location>
        <begin position="205"/>
        <end position="230"/>
    </location>
</feature>
<dbReference type="PANTHER" id="PTHR38848">
    <property type="entry name" value="G-PROTEIN COUPLED RECEPTORS FAMILY 3 PROFILE DOMAIN-CONTAINING PROTEIN"/>
    <property type="match status" value="1"/>
</dbReference>
<feature type="transmembrane region" description="Helical" evidence="1">
    <location>
        <begin position="54"/>
        <end position="76"/>
    </location>
</feature>
<dbReference type="AlphaFoldDB" id="B0D5S2"/>
<feature type="transmembrane region" description="Helical" evidence="1">
    <location>
        <begin position="129"/>
        <end position="149"/>
    </location>
</feature>
<dbReference type="RefSeq" id="XP_001879452.1">
    <property type="nucleotide sequence ID" value="XM_001879417.1"/>
</dbReference>
<proteinExistence type="predicted"/>
<feature type="transmembrane region" description="Helical" evidence="1">
    <location>
        <begin position="169"/>
        <end position="193"/>
    </location>
</feature>
<dbReference type="KEGG" id="lbc:LACBIDRAFT_318017"/>
<protein>
    <submittedName>
        <fullName evidence="2">Predicted protein</fullName>
    </submittedName>
</protein>
<accession>B0D5S2</accession>
<dbReference type="Proteomes" id="UP000001194">
    <property type="component" value="Unassembled WGS sequence"/>
</dbReference>
<name>B0D5S2_LACBS</name>
<dbReference type="GeneID" id="6074765"/>
<keyword evidence="1" id="KW-1133">Transmembrane helix</keyword>
<evidence type="ECO:0000256" key="1">
    <source>
        <dbReference type="SAM" id="Phobius"/>
    </source>
</evidence>
<reference evidence="2 3" key="1">
    <citation type="journal article" date="2008" name="Nature">
        <title>The genome of Laccaria bicolor provides insights into mycorrhizal symbiosis.</title>
        <authorList>
            <person name="Martin F."/>
            <person name="Aerts A."/>
            <person name="Ahren D."/>
            <person name="Brun A."/>
            <person name="Danchin E.G.J."/>
            <person name="Duchaussoy F."/>
            <person name="Gibon J."/>
            <person name="Kohler A."/>
            <person name="Lindquist E."/>
            <person name="Pereda V."/>
            <person name="Salamov A."/>
            <person name="Shapiro H.J."/>
            <person name="Wuyts J."/>
            <person name="Blaudez D."/>
            <person name="Buee M."/>
            <person name="Brokstein P."/>
            <person name="Canbaeck B."/>
            <person name="Cohen D."/>
            <person name="Courty P.E."/>
            <person name="Coutinho P.M."/>
            <person name="Delaruelle C."/>
            <person name="Detter J.C."/>
            <person name="Deveau A."/>
            <person name="DiFazio S."/>
            <person name="Duplessis S."/>
            <person name="Fraissinet-Tachet L."/>
            <person name="Lucic E."/>
            <person name="Frey-Klett P."/>
            <person name="Fourrey C."/>
            <person name="Feussner I."/>
            <person name="Gay G."/>
            <person name="Grimwood J."/>
            <person name="Hoegger P.J."/>
            <person name="Jain P."/>
            <person name="Kilaru S."/>
            <person name="Labbe J."/>
            <person name="Lin Y.C."/>
            <person name="Legue V."/>
            <person name="Le Tacon F."/>
            <person name="Marmeisse R."/>
            <person name="Melayah D."/>
            <person name="Montanini B."/>
            <person name="Muratet M."/>
            <person name="Nehls U."/>
            <person name="Niculita-Hirzel H."/>
            <person name="Oudot-Le Secq M.P."/>
            <person name="Peter M."/>
            <person name="Quesneville H."/>
            <person name="Rajashekar B."/>
            <person name="Reich M."/>
            <person name="Rouhier N."/>
            <person name="Schmutz J."/>
            <person name="Yin T."/>
            <person name="Chalot M."/>
            <person name="Henrissat B."/>
            <person name="Kuees U."/>
            <person name="Lucas S."/>
            <person name="Van de Peer Y."/>
            <person name="Podila G.K."/>
            <person name="Polle A."/>
            <person name="Pukkila P.J."/>
            <person name="Richardson P.M."/>
            <person name="Rouze P."/>
            <person name="Sanders I.R."/>
            <person name="Stajich J.E."/>
            <person name="Tunlid A."/>
            <person name="Tuskan G."/>
            <person name="Grigoriev I.V."/>
        </authorList>
    </citation>
    <scope>NUCLEOTIDE SEQUENCE [LARGE SCALE GENOMIC DNA]</scope>
    <source>
        <strain evidence="3">S238N-H82 / ATCC MYA-4686</strain>
    </source>
</reference>
<evidence type="ECO:0000313" key="2">
    <source>
        <dbReference type="EMBL" id="EDR10067.1"/>
    </source>
</evidence>
<organism evidence="3">
    <name type="scientific">Laccaria bicolor (strain S238N-H82 / ATCC MYA-4686)</name>
    <name type="common">Bicoloured deceiver</name>
    <name type="synonym">Laccaria laccata var. bicolor</name>
    <dbReference type="NCBI Taxonomy" id="486041"/>
    <lineage>
        <taxon>Eukaryota</taxon>
        <taxon>Fungi</taxon>
        <taxon>Dikarya</taxon>
        <taxon>Basidiomycota</taxon>
        <taxon>Agaricomycotina</taxon>
        <taxon>Agaricomycetes</taxon>
        <taxon>Agaricomycetidae</taxon>
        <taxon>Agaricales</taxon>
        <taxon>Agaricineae</taxon>
        <taxon>Hydnangiaceae</taxon>
        <taxon>Laccaria</taxon>
    </lineage>
</organism>
<keyword evidence="3" id="KW-1185">Reference proteome</keyword>
<feature type="transmembrane region" description="Helical" evidence="1">
    <location>
        <begin position="88"/>
        <end position="108"/>
    </location>
</feature>
<evidence type="ECO:0000313" key="3">
    <source>
        <dbReference type="Proteomes" id="UP000001194"/>
    </source>
</evidence>
<gene>
    <name evidence="2" type="ORF">LACBIDRAFT_318017</name>
</gene>
<keyword evidence="1" id="KW-0472">Membrane</keyword>
<feature type="transmembrane region" description="Helical" evidence="1">
    <location>
        <begin position="12"/>
        <end position="33"/>
    </location>
</feature>
<keyword evidence="1" id="KW-0812">Transmembrane</keyword>
<dbReference type="OrthoDB" id="3210850at2759"/>
<dbReference type="PANTHER" id="PTHR38848:SF3">
    <property type="entry name" value="G-PROTEIN COUPLED RECEPTORS FAMILY 3 PROFILE DOMAIN-CONTAINING PROTEIN"/>
    <property type="match status" value="1"/>
</dbReference>
<feature type="transmembrane region" description="Helical" evidence="1">
    <location>
        <begin position="236"/>
        <end position="257"/>
    </location>
</feature>
<sequence length="390" mass="43324">MPSSTMRFPSVGFQVLSSLIHLLGLTVLTHCLSRRVQHESLTWHGLSTMPWPRLSVILMFLDSWLFLFSSGVLLFGVGLELSPSVCTVAIYLNILFYSTSKFLVYAFLAEKVHIVWSPKVGIRRLESPVYLICITCVSFYCIIITFLFAGPVHEFNNDGVCVTGLKRIASIPLLVYDLFINVFLTSMFLYPLVSSQLQSSGLRRLSVRTFIAALVSLTTSTVNVVVLMSLDGKELGWVNLGACGADIIVNGVAIFWVSMGSSRHNDSSGLPAERNRRREIPCHNEGLDTISLAARSPSSVRQEAASVPCVSLQYFPGGQGPSALEEIKTKRRDNWLTSLFVQAQTQRQQSSVMASDSFERQPTRVELPIQMRMDSASEFEDDLPPKSISR</sequence>
<dbReference type="HOGENOM" id="CLU_043698_2_0_1"/>
<dbReference type="EMBL" id="DS547098">
    <property type="protein sequence ID" value="EDR10067.1"/>
    <property type="molecule type" value="Genomic_DNA"/>
</dbReference>
<dbReference type="InParanoid" id="B0D5S2"/>